<dbReference type="PANTHER" id="PTHR10870:SF0">
    <property type="entry name" value="CELL CYCLE CHECKPOINT PROTEIN RAD1"/>
    <property type="match status" value="1"/>
</dbReference>
<evidence type="ECO:0000256" key="2">
    <source>
        <dbReference type="ARBA" id="ARBA00010991"/>
    </source>
</evidence>
<dbReference type="InterPro" id="IPR046938">
    <property type="entry name" value="DNA_clamp_sf"/>
</dbReference>
<organism evidence="8">
    <name type="scientific">Enterobius vermicularis</name>
    <name type="common">Human pinworm</name>
    <dbReference type="NCBI Taxonomy" id="51028"/>
    <lineage>
        <taxon>Eukaryota</taxon>
        <taxon>Metazoa</taxon>
        <taxon>Ecdysozoa</taxon>
        <taxon>Nematoda</taxon>
        <taxon>Chromadorea</taxon>
        <taxon>Rhabditida</taxon>
        <taxon>Spirurina</taxon>
        <taxon>Oxyuridomorpha</taxon>
        <taxon>Oxyuroidea</taxon>
        <taxon>Oxyuridae</taxon>
        <taxon>Enterobius</taxon>
    </lineage>
</organism>
<evidence type="ECO:0000256" key="5">
    <source>
        <dbReference type="ARBA" id="ARBA00023242"/>
    </source>
</evidence>
<sequence>MVVTEGHDSGSLSAHRHVFELRLDNALDLLRVVRALMFREHGAIDVSSNGLRIIVDDQNCLQSIAYLKKEIFSNFIINEPAVSFRVPVAVLAECLSVLGTGNNVALKITYDGHGEPLRLLLEKDGIVVKCMIKTQNPDMILDFDFDTRGILAKVIMKPQKLKEVFQDFDASSPTVAINISQQGICISTNGEMGKIRAEFPKNSEQIEHLDCEDPVNFRYRLSLIKRMTPSLVLSQKASLRIDHRGVLSVQLLLEQSESNSIFIEFFCVPDAEFSDDDVYGND</sequence>
<dbReference type="EMBL" id="UXUI01007160">
    <property type="protein sequence ID" value="VDD85882.1"/>
    <property type="molecule type" value="Genomic_DNA"/>
</dbReference>
<dbReference type="GO" id="GO:0006281">
    <property type="term" value="P:DNA repair"/>
    <property type="evidence" value="ECO:0007669"/>
    <property type="project" value="UniProtKB-KW"/>
</dbReference>
<evidence type="ECO:0000256" key="3">
    <source>
        <dbReference type="ARBA" id="ARBA00022763"/>
    </source>
</evidence>
<dbReference type="GO" id="GO:0030896">
    <property type="term" value="C:checkpoint clamp complex"/>
    <property type="evidence" value="ECO:0007669"/>
    <property type="project" value="TreeGrafter"/>
</dbReference>
<keyword evidence="3" id="KW-0227">DNA damage</keyword>
<comment type="subcellular location">
    <subcellularLocation>
        <location evidence="1">Nucleus</location>
    </subcellularLocation>
</comment>
<dbReference type="PANTHER" id="PTHR10870">
    <property type="entry name" value="CELL CYCLE CHECKPOINT PROTEIN RAD1"/>
    <property type="match status" value="1"/>
</dbReference>
<dbReference type="InterPro" id="IPR003011">
    <property type="entry name" value="Cell_cycle_checkpoint_Rad1"/>
</dbReference>
<dbReference type="CDD" id="cd00577">
    <property type="entry name" value="PCNA"/>
    <property type="match status" value="1"/>
</dbReference>
<evidence type="ECO:0000313" key="8">
    <source>
        <dbReference type="WBParaSite" id="EVEC_0000131701-mRNA-1"/>
    </source>
</evidence>
<evidence type="ECO:0000313" key="7">
    <source>
        <dbReference type="Proteomes" id="UP000274131"/>
    </source>
</evidence>
<gene>
    <name evidence="6" type="ORF">EVEC_LOCUS1025</name>
</gene>
<dbReference type="GO" id="GO:0000077">
    <property type="term" value="P:DNA damage checkpoint signaling"/>
    <property type="evidence" value="ECO:0007669"/>
    <property type="project" value="InterPro"/>
</dbReference>
<proteinExistence type="inferred from homology"/>
<dbReference type="Pfam" id="PF02144">
    <property type="entry name" value="Rad1"/>
    <property type="match status" value="1"/>
</dbReference>
<dbReference type="Gene3D" id="3.70.10.10">
    <property type="match status" value="1"/>
</dbReference>
<dbReference type="SUPFAM" id="SSF55979">
    <property type="entry name" value="DNA clamp"/>
    <property type="match status" value="2"/>
</dbReference>
<dbReference type="PRINTS" id="PR01245">
    <property type="entry name" value="RAD1REC1"/>
</dbReference>
<accession>A0A0N4UV65</accession>
<reference evidence="8" key="1">
    <citation type="submission" date="2017-02" db="UniProtKB">
        <authorList>
            <consortium name="WormBaseParasite"/>
        </authorList>
    </citation>
    <scope>IDENTIFICATION</scope>
</reference>
<keyword evidence="5" id="KW-0539">Nucleus</keyword>
<keyword evidence="4" id="KW-0234">DNA repair</keyword>
<protein>
    <submittedName>
        <fullName evidence="8">Proliferating cell nuclear antigen</fullName>
    </submittedName>
</protein>
<comment type="similarity">
    <text evidence="2">Belongs to the rad1 family.</text>
</comment>
<dbReference type="OrthoDB" id="337581at2759"/>
<evidence type="ECO:0000313" key="6">
    <source>
        <dbReference type="EMBL" id="VDD85882.1"/>
    </source>
</evidence>
<evidence type="ECO:0000256" key="4">
    <source>
        <dbReference type="ARBA" id="ARBA00023204"/>
    </source>
</evidence>
<dbReference type="WBParaSite" id="EVEC_0000131701-mRNA-1">
    <property type="protein sequence ID" value="EVEC_0000131701-mRNA-1"/>
    <property type="gene ID" value="EVEC_0000131701"/>
</dbReference>
<dbReference type="STRING" id="51028.A0A0N4UV65"/>
<dbReference type="InterPro" id="IPR003021">
    <property type="entry name" value="Rad1_Rec1_Rad17"/>
</dbReference>
<name>A0A0N4UV65_ENTVE</name>
<keyword evidence="7" id="KW-1185">Reference proteome</keyword>
<evidence type="ECO:0000256" key="1">
    <source>
        <dbReference type="ARBA" id="ARBA00004123"/>
    </source>
</evidence>
<reference evidence="6 7" key="2">
    <citation type="submission" date="2018-10" db="EMBL/GenBank/DDBJ databases">
        <authorList>
            <consortium name="Pathogen Informatics"/>
        </authorList>
    </citation>
    <scope>NUCLEOTIDE SEQUENCE [LARGE SCALE GENOMIC DNA]</scope>
</reference>
<dbReference type="PRINTS" id="PR01246">
    <property type="entry name" value="RAD1REPAIR"/>
</dbReference>
<dbReference type="AlphaFoldDB" id="A0A0N4UV65"/>
<dbReference type="Proteomes" id="UP000274131">
    <property type="component" value="Unassembled WGS sequence"/>
</dbReference>